<dbReference type="GO" id="GO:0000171">
    <property type="term" value="F:ribonuclease MRP activity"/>
    <property type="evidence" value="ECO:0007669"/>
    <property type="project" value="TreeGrafter"/>
</dbReference>
<reference evidence="3" key="1">
    <citation type="journal article" date="2020" name="Stud. Mycol.">
        <title>101 Dothideomycetes genomes: a test case for predicting lifestyles and emergence of pathogens.</title>
        <authorList>
            <person name="Haridas S."/>
            <person name="Albert R."/>
            <person name="Binder M."/>
            <person name="Bloem J."/>
            <person name="Labutti K."/>
            <person name="Salamov A."/>
            <person name="Andreopoulos B."/>
            <person name="Baker S."/>
            <person name="Barry K."/>
            <person name="Bills G."/>
            <person name="Bluhm B."/>
            <person name="Cannon C."/>
            <person name="Castanera R."/>
            <person name="Culley D."/>
            <person name="Daum C."/>
            <person name="Ezra D."/>
            <person name="Gonzalez J."/>
            <person name="Henrissat B."/>
            <person name="Kuo A."/>
            <person name="Liang C."/>
            <person name="Lipzen A."/>
            <person name="Lutzoni F."/>
            <person name="Magnuson J."/>
            <person name="Mondo S."/>
            <person name="Nolan M."/>
            <person name="Ohm R."/>
            <person name="Pangilinan J."/>
            <person name="Park H.-J."/>
            <person name="Ramirez L."/>
            <person name="Alfaro M."/>
            <person name="Sun H."/>
            <person name="Tritt A."/>
            <person name="Yoshinaga Y."/>
            <person name="Zwiers L.-H."/>
            <person name="Turgeon B."/>
            <person name="Goodwin S."/>
            <person name="Spatafora J."/>
            <person name="Crous P."/>
            <person name="Grigoriev I."/>
        </authorList>
    </citation>
    <scope>NUCLEOTIDE SEQUENCE</scope>
    <source>
        <strain evidence="3">CBS 161.51</strain>
    </source>
</reference>
<evidence type="ECO:0000256" key="1">
    <source>
        <dbReference type="SAM" id="MobiDB-lite"/>
    </source>
</evidence>
<feature type="compositionally biased region" description="Low complexity" evidence="1">
    <location>
        <begin position="91"/>
        <end position="106"/>
    </location>
</feature>
<accession>A0A6A5T8H9</accession>
<sequence length="223" mass="23581">MVPIPPPSKPSSTATIERATVAQAPAKRTNASERADTDAATPVPPTSPENPKKRKRKANEPHILHQATFRKTSWSYLHLCLLTPGTATLPLSSSAPNPPSSATSPTTPVPNLAPNAINSAEIVKDISPLLTSTLLTSPLHSYLGQTGAAIPIDILKTRSRDVWIRIPRQDVRAFRASLSGWVGSCEGGDVWAGNQGRVQVGWRVVCEAGALGICGGDGADLFK</sequence>
<dbReference type="GO" id="GO:0000294">
    <property type="term" value="P:nuclear-transcribed mRNA catabolic process, RNase MRP-dependent"/>
    <property type="evidence" value="ECO:0007669"/>
    <property type="project" value="TreeGrafter"/>
</dbReference>
<dbReference type="PANTHER" id="PTHR28173:SF1">
    <property type="entry name" value="RIBONUCLEASES P_MRP PROTEIN SUBUNIT POP8"/>
    <property type="match status" value="1"/>
</dbReference>
<keyword evidence="4" id="KW-1185">Reference proteome</keyword>
<proteinExistence type="predicted"/>
<dbReference type="GO" id="GO:0004526">
    <property type="term" value="F:ribonuclease P activity"/>
    <property type="evidence" value="ECO:0007669"/>
    <property type="project" value="TreeGrafter"/>
</dbReference>
<feature type="region of interest" description="Disordered" evidence="1">
    <location>
        <begin position="91"/>
        <end position="113"/>
    </location>
</feature>
<organism evidence="3 4">
    <name type="scientific">Clathrospora elynae</name>
    <dbReference type="NCBI Taxonomy" id="706981"/>
    <lineage>
        <taxon>Eukaryota</taxon>
        <taxon>Fungi</taxon>
        <taxon>Dikarya</taxon>
        <taxon>Ascomycota</taxon>
        <taxon>Pezizomycotina</taxon>
        <taxon>Dothideomycetes</taxon>
        <taxon>Pleosporomycetidae</taxon>
        <taxon>Pleosporales</taxon>
        <taxon>Diademaceae</taxon>
        <taxon>Clathrospora</taxon>
    </lineage>
</organism>
<feature type="region of interest" description="Disordered" evidence="1">
    <location>
        <begin position="1"/>
        <end position="61"/>
    </location>
</feature>
<dbReference type="GO" id="GO:0005655">
    <property type="term" value="C:nucleolar ribonuclease P complex"/>
    <property type="evidence" value="ECO:0007669"/>
    <property type="project" value="InterPro"/>
</dbReference>
<dbReference type="OrthoDB" id="5530243at2759"/>
<protein>
    <recommendedName>
        <fullName evidence="2">Ribonucleases P/MRP subunit Pop8-like domain-containing protein</fullName>
    </recommendedName>
</protein>
<dbReference type="Pfam" id="PF20976">
    <property type="entry name" value="Pop8"/>
    <property type="match status" value="1"/>
</dbReference>
<evidence type="ECO:0000313" key="4">
    <source>
        <dbReference type="Proteomes" id="UP000800038"/>
    </source>
</evidence>
<dbReference type="GO" id="GO:0008033">
    <property type="term" value="P:tRNA processing"/>
    <property type="evidence" value="ECO:0007669"/>
    <property type="project" value="InterPro"/>
</dbReference>
<dbReference type="InterPro" id="IPR049128">
    <property type="entry name" value="Pop8-like_dom"/>
</dbReference>
<dbReference type="Proteomes" id="UP000800038">
    <property type="component" value="Unassembled WGS sequence"/>
</dbReference>
<dbReference type="GO" id="GO:0000172">
    <property type="term" value="C:ribonuclease MRP complex"/>
    <property type="evidence" value="ECO:0007669"/>
    <property type="project" value="InterPro"/>
</dbReference>
<feature type="domain" description="Ribonucleases P/MRP subunit Pop8-like" evidence="2">
    <location>
        <begin position="120"/>
        <end position="181"/>
    </location>
</feature>
<name>A0A6A5T8H9_9PLEO</name>
<evidence type="ECO:0000259" key="2">
    <source>
        <dbReference type="Pfam" id="PF20976"/>
    </source>
</evidence>
<dbReference type="AlphaFoldDB" id="A0A6A5T8H9"/>
<dbReference type="InterPro" id="IPR020347">
    <property type="entry name" value="Pop8"/>
</dbReference>
<evidence type="ECO:0000313" key="3">
    <source>
        <dbReference type="EMBL" id="KAF1945277.1"/>
    </source>
</evidence>
<dbReference type="GO" id="GO:0034965">
    <property type="term" value="P:intronic box C/D snoRNA processing"/>
    <property type="evidence" value="ECO:0007669"/>
    <property type="project" value="TreeGrafter"/>
</dbReference>
<dbReference type="PANTHER" id="PTHR28173">
    <property type="entry name" value="RIBONUCLEASES P/MRP PROTEIN SUBUNIT POP8"/>
    <property type="match status" value="1"/>
</dbReference>
<dbReference type="EMBL" id="ML976010">
    <property type="protein sequence ID" value="KAF1945277.1"/>
    <property type="molecule type" value="Genomic_DNA"/>
</dbReference>
<gene>
    <name evidence="3" type="ORF">EJ02DRAFT_52044</name>
</gene>